<dbReference type="SMART" id="SM00848">
    <property type="entry name" value="Inhibitor_I29"/>
    <property type="match status" value="1"/>
</dbReference>
<proteinExistence type="inferred from homology"/>
<dbReference type="SMART" id="SM00645">
    <property type="entry name" value="Pept_C1"/>
    <property type="match status" value="1"/>
</dbReference>
<dbReference type="InterPro" id="IPR000668">
    <property type="entry name" value="Peptidase_C1A_C"/>
</dbReference>
<dbReference type="InterPro" id="IPR039417">
    <property type="entry name" value="Peptidase_C1A_papain-like"/>
</dbReference>
<feature type="domain" description="Cathepsin propeptide inhibitor" evidence="4">
    <location>
        <begin position="22"/>
        <end position="79"/>
    </location>
</feature>
<dbReference type="Proteomes" id="UP000007800">
    <property type="component" value="Unassembled WGS sequence"/>
</dbReference>
<dbReference type="GO" id="GO:0008234">
    <property type="term" value="F:cysteine-type peptidase activity"/>
    <property type="evidence" value="ECO:0007669"/>
    <property type="project" value="InterPro"/>
</dbReference>
<comment type="similarity">
    <text evidence="1">Belongs to the peptidase C1 family.</text>
</comment>
<dbReference type="AlphaFoldDB" id="C5LX27"/>
<dbReference type="PANTHER" id="PTHR12411">
    <property type="entry name" value="CYSTEINE PROTEASE FAMILY C1-RELATED"/>
    <property type="match status" value="1"/>
</dbReference>
<evidence type="ECO:0000313" key="5">
    <source>
        <dbReference type="EMBL" id="EEQ98715.1"/>
    </source>
</evidence>
<dbReference type="GeneID" id="9062630"/>
<evidence type="ECO:0000259" key="4">
    <source>
        <dbReference type="SMART" id="SM00848"/>
    </source>
</evidence>
<dbReference type="Pfam" id="PF00112">
    <property type="entry name" value="Peptidase_C1"/>
    <property type="match status" value="1"/>
</dbReference>
<dbReference type="EMBL" id="GG686335">
    <property type="protein sequence ID" value="EEQ98715.1"/>
    <property type="molecule type" value="Genomic_DNA"/>
</dbReference>
<evidence type="ECO:0000313" key="6">
    <source>
        <dbReference type="Proteomes" id="UP000007800"/>
    </source>
</evidence>
<dbReference type="CDD" id="cd02248">
    <property type="entry name" value="Peptidase_C1A"/>
    <property type="match status" value="1"/>
</dbReference>
<evidence type="ECO:0000256" key="2">
    <source>
        <dbReference type="ARBA" id="ARBA00023145"/>
    </source>
</evidence>
<keyword evidence="6" id="KW-1185">Reference proteome</keyword>
<accession>C5LX27</accession>
<organism evidence="6">
    <name type="scientific">Perkinsus marinus (strain ATCC 50983 / TXsc)</name>
    <dbReference type="NCBI Taxonomy" id="423536"/>
    <lineage>
        <taxon>Eukaryota</taxon>
        <taxon>Sar</taxon>
        <taxon>Alveolata</taxon>
        <taxon>Perkinsozoa</taxon>
        <taxon>Perkinsea</taxon>
        <taxon>Perkinsida</taxon>
        <taxon>Perkinsidae</taxon>
        <taxon>Perkinsus</taxon>
    </lineage>
</organism>
<feature type="domain" description="Peptidase C1A papain C-terminal" evidence="3">
    <location>
        <begin position="125"/>
        <end position="346"/>
    </location>
</feature>
<dbReference type="InterPro" id="IPR013128">
    <property type="entry name" value="Peptidase_C1A"/>
</dbReference>
<keyword evidence="2" id="KW-0865">Zymogen</keyword>
<dbReference type="Gene3D" id="3.90.70.10">
    <property type="entry name" value="Cysteine proteinases"/>
    <property type="match status" value="1"/>
</dbReference>
<dbReference type="SUPFAM" id="SSF54001">
    <property type="entry name" value="Cysteine proteinases"/>
    <property type="match status" value="1"/>
</dbReference>
<evidence type="ECO:0000256" key="1">
    <source>
        <dbReference type="ARBA" id="ARBA00008455"/>
    </source>
</evidence>
<dbReference type="OrthoDB" id="437655at2759"/>
<evidence type="ECO:0000259" key="3">
    <source>
        <dbReference type="SMART" id="SM00645"/>
    </source>
</evidence>
<dbReference type="InterPro" id="IPR013201">
    <property type="entry name" value="Prot_inhib_I29"/>
</dbReference>
<dbReference type="OMA" id="YEDINHF"/>
<dbReference type="GO" id="GO:0006508">
    <property type="term" value="P:proteolysis"/>
    <property type="evidence" value="ECO:0007669"/>
    <property type="project" value="InterPro"/>
</dbReference>
<dbReference type="InterPro" id="IPR038765">
    <property type="entry name" value="Papain-like_cys_pep_sf"/>
</dbReference>
<name>C5LX27_PERM5</name>
<dbReference type="InParanoid" id="C5LX27"/>
<dbReference type="Pfam" id="PF08246">
    <property type="entry name" value="Inhibitor_I29"/>
    <property type="match status" value="1"/>
</dbReference>
<protein>
    <submittedName>
        <fullName evidence="5">Vivapain-4, putative</fullName>
    </submittedName>
</protein>
<gene>
    <name evidence="5" type="ORF">Pmar_PMAR011184</name>
</gene>
<dbReference type="RefSeq" id="XP_002765998.1">
    <property type="nucleotide sequence ID" value="XM_002765952.1"/>
</dbReference>
<sequence>MAQTIARGSGRDDQLVDIDQAFQDFMRDYSKKYETDEQYQVAKAAFSQSVREIEELRANGDITHEVGLNEYADVPPEVFDKAFQSATDPQLKENLRSVNATCTITLLLFHGSKKIPSDPQDEIAAPPSVDWEAAGALAPVRKQSTSRNKCGSCYAISATVVLESRFKIQSGIAKVVPFSVQQILDCSGAYGNDGCRKGAPLWSYLYAKDHGIVRASSYPYEAKAGACKESVTKDSNLKCLKYGDIDAFYGVPAANEALMMQAVATGPVAVILYSYAPSFRHYKGGIITAKTCGVSNPNHAVTIVGYNTSSDGTRYWKILNSWGKSWGLKGFAYIERTGNEPGKFQWKLRRGRAHYCSCSYYRESRHM</sequence>
<reference evidence="5 6" key="1">
    <citation type="submission" date="2008-07" db="EMBL/GenBank/DDBJ databases">
        <authorList>
            <person name="El-Sayed N."/>
            <person name="Caler E."/>
            <person name="Inman J."/>
            <person name="Amedeo P."/>
            <person name="Hass B."/>
            <person name="Wortman J."/>
        </authorList>
    </citation>
    <scope>NUCLEOTIDE SEQUENCE [LARGE SCALE GENOMIC DNA]</scope>
    <source>
        <strain evidence="6">ATCC 50983 / TXsc</strain>
    </source>
</reference>